<accession>A0A1V8ZZD2</accession>
<gene>
    <name evidence="2" type="ORF">B1813_17840</name>
</gene>
<dbReference type="OrthoDB" id="3555021at2"/>
<name>A0A1V8ZZD2_SACPI</name>
<dbReference type="SUPFAM" id="SSF52266">
    <property type="entry name" value="SGNH hydrolase"/>
    <property type="match status" value="1"/>
</dbReference>
<organism evidence="2 3">
    <name type="scientific">Saccharomonospora piscinae</name>
    <dbReference type="NCBI Taxonomy" id="687388"/>
    <lineage>
        <taxon>Bacteria</taxon>
        <taxon>Bacillati</taxon>
        <taxon>Actinomycetota</taxon>
        <taxon>Actinomycetes</taxon>
        <taxon>Pseudonocardiales</taxon>
        <taxon>Pseudonocardiaceae</taxon>
        <taxon>Saccharomonospora</taxon>
    </lineage>
</organism>
<dbReference type="InterPro" id="IPR036514">
    <property type="entry name" value="SGNH_hydro_sf"/>
</dbReference>
<dbReference type="Gene3D" id="3.40.50.1110">
    <property type="entry name" value="SGNH hydrolase"/>
    <property type="match status" value="1"/>
</dbReference>
<proteinExistence type="predicted"/>
<reference evidence="2 3" key="1">
    <citation type="submission" date="2017-02" db="EMBL/GenBank/DDBJ databases">
        <title>Draft genome of Saccharomonospora sp. 154.</title>
        <authorList>
            <person name="Alonso-Carmona G.S."/>
            <person name="De La Haba R."/>
            <person name="Vera-Gargallo B."/>
            <person name="Sandoval-Trujillo A.H."/>
            <person name="Ramirez-Duran N."/>
            <person name="Ventosa A."/>
        </authorList>
    </citation>
    <scope>NUCLEOTIDE SEQUENCE [LARGE SCALE GENOMIC DNA]</scope>
    <source>
        <strain evidence="2 3">LRS4.154</strain>
    </source>
</reference>
<keyword evidence="3" id="KW-1185">Reference proteome</keyword>
<dbReference type="AlphaFoldDB" id="A0A1V8ZZD2"/>
<dbReference type="InterPro" id="IPR013830">
    <property type="entry name" value="SGNH_hydro"/>
</dbReference>
<dbReference type="Proteomes" id="UP000192591">
    <property type="component" value="Unassembled WGS sequence"/>
</dbReference>
<dbReference type="RefSeq" id="WP_024877593.1">
    <property type="nucleotide sequence ID" value="NZ_AZUM01000010.1"/>
</dbReference>
<dbReference type="STRING" id="1962155.B1813_17840"/>
<feature type="domain" description="SGNH hydrolase-type esterase" evidence="1">
    <location>
        <begin position="51"/>
        <end position="225"/>
    </location>
</feature>
<evidence type="ECO:0000259" key="1">
    <source>
        <dbReference type="Pfam" id="PF13472"/>
    </source>
</evidence>
<protein>
    <submittedName>
        <fullName evidence="2">Lysophospholipase</fullName>
    </submittedName>
</protein>
<dbReference type="Pfam" id="PF13472">
    <property type="entry name" value="Lipase_GDSL_2"/>
    <property type="match status" value="1"/>
</dbReference>
<evidence type="ECO:0000313" key="3">
    <source>
        <dbReference type="Proteomes" id="UP000192591"/>
    </source>
</evidence>
<dbReference type="EMBL" id="MWIH01000007">
    <property type="protein sequence ID" value="OQO90287.1"/>
    <property type="molecule type" value="Genomic_DNA"/>
</dbReference>
<evidence type="ECO:0000313" key="2">
    <source>
        <dbReference type="EMBL" id="OQO90287.1"/>
    </source>
</evidence>
<comment type="caution">
    <text evidence="2">The sequence shown here is derived from an EMBL/GenBank/DDBJ whole genome shotgun (WGS) entry which is preliminary data.</text>
</comment>
<sequence>MLLVLLSVVAGCAGPHATPGGAAGPVWCADRASVVVLGDAHGTGFGLPGYDGEGSYAATTAGWVSTLARRASAEWGTVTTVLAHTGAAAADFRPGGRWEDTAAAAETVHDLRPALALVVLGATEYALDVPPARFDADYRAVVDGLREASPRTAVLLVLGPEPGARLVADPAHDWDDYRAVIETVAADEGAPLLDLGEYLPPGGTPDAEGLYLPDGVHLTAAGHRIVHAAVWTLLTASCGP</sequence>